<dbReference type="PANTHER" id="PTHR46344">
    <property type="entry name" value="OS02G0202900 PROTEIN"/>
    <property type="match status" value="1"/>
</dbReference>
<dbReference type="OrthoDB" id="251941at2"/>
<feature type="signal peptide" evidence="3">
    <location>
        <begin position="1"/>
        <end position="24"/>
    </location>
</feature>
<evidence type="ECO:0000256" key="2">
    <source>
        <dbReference type="ARBA" id="ARBA00022737"/>
    </source>
</evidence>
<keyword evidence="6" id="KW-1185">Reference proteome</keyword>
<dbReference type="AlphaFoldDB" id="A0A6L6QQD0"/>
<keyword evidence="2" id="KW-0677">Repeat</keyword>
<dbReference type="InterPro" id="IPR007280">
    <property type="entry name" value="Peptidase_C_arc/bac"/>
</dbReference>
<dbReference type="SUPFAM" id="SSF89260">
    <property type="entry name" value="Collagen-binding domain"/>
    <property type="match status" value="1"/>
</dbReference>
<dbReference type="InterPro" id="IPR011043">
    <property type="entry name" value="Gal_Oxase/kelch_b-propeller"/>
</dbReference>
<evidence type="ECO:0000256" key="3">
    <source>
        <dbReference type="SAM" id="SignalP"/>
    </source>
</evidence>
<keyword evidence="3" id="KW-0732">Signal</keyword>
<sequence length="832" mass="84341">MKQPIPRRLMAAALLACCALSAQAQISTGAMSAPRMFHQASTLPDGRILLTGGAPQPGSVIYTSTEVYDPLTGQFTPGAPMLLPRRSHAAVTLLDGRILVAGGMSTNGYYTDTAELYDPASGQWSMTGRMNATRADAVGLLLNDGRVMLLDKRAGGLEADVFDPSTGLFTRTGPMMERAYDSGLVVLPDGRVLKMGGLNSDGYSKNAELWDPATNQWSATGQMNEPRITLQPVVLSNGTVLVAGGRREWSQSSTEIYDPATGQFSTAATMPASFEPRSAKLLPNGDIVYTADWTRQLMRYQAATGTWNLTGPQRKVARDNAVARLPDGSVLMTGGSELNQATSYAAVWEPACAGQVTDVMSPDQAFPGDGGVASYVVTGAPGCRFEAAELPSWLTVNGGNVQRLPESGLLEVFFTAAPNQSGAARNVSFMLANASVNATQAASPSCPSAPVVSPNPINVGNLGASGTLSVTAAATCPWSVASMPSFVTATGAASGTGNGSIAFTAAANNDPAARSGSGQLLAMGQSVTFIFTQDGRPCPTVPTISLSTNAFPAAGGTATGTVAAATTCTWSISAPSWATVSAGATGTGNGSFTITAPANTGAARSGSGMLTAPGVASTFNMSQAASPCATWSISPSSASIAAAGGSGSLTVTANAACTWSLGTVPSWITLTGARSGSGNGSISYSASANTGAARSAATTLSGSGPALPVSFNQASGQATACSTPITSGTPVSGSLKSNGCPAGARGGSYYTDRYTFSGTGGKVATIAMSSSSFDTYLYLRDPAGNVIRSDDDGGGGTNSRISFTLPSSGTYTIEATSYGSYSTGAYTLSFTQ</sequence>
<dbReference type="Proteomes" id="UP000472320">
    <property type="component" value="Unassembled WGS sequence"/>
</dbReference>
<dbReference type="InterPro" id="IPR015915">
    <property type="entry name" value="Kelch-typ_b-propeller"/>
</dbReference>
<dbReference type="EMBL" id="WNKX01000029">
    <property type="protein sequence ID" value="MTW13896.1"/>
    <property type="molecule type" value="Genomic_DNA"/>
</dbReference>
<dbReference type="PANTHER" id="PTHR46344:SF27">
    <property type="entry name" value="KELCH REPEAT SUPERFAMILY PROTEIN"/>
    <property type="match status" value="1"/>
</dbReference>
<dbReference type="Gene3D" id="2.60.40.10">
    <property type="entry name" value="Immunoglobulins"/>
    <property type="match status" value="3"/>
</dbReference>
<dbReference type="CDD" id="cd14948">
    <property type="entry name" value="BACON"/>
    <property type="match status" value="1"/>
</dbReference>
<proteinExistence type="predicted"/>
<dbReference type="InterPro" id="IPR037293">
    <property type="entry name" value="Gal_Oxidase_central_sf"/>
</dbReference>
<dbReference type="Gene3D" id="2.60.120.380">
    <property type="match status" value="1"/>
</dbReference>
<dbReference type="Gene3D" id="2.130.10.80">
    <property type="entry name" value="Galactose oxidase/kelch, beta-propeller"/>
    <property type="match status" value="2"/>
</dbReference>
<comment type="caution">
    <text evidence="5">The sequence shown here is derived from an EMBL/GenBank/DDBJ whole genome shotgun (WGS) entry which is preliminary data.</text>
</comment>
<reference evidence="5 6" key="1">
    <citation type="submission" date="2019-11" db="EMBL/GenBank/DDBJ databases">
        <title>Type strains purchased from KCTC, JCM and DSMZ.</title>
        <authorList>
            <person name="Lu H."/>
        </authorList>
    </citation>
    <scope>NUCLEOTIDE SEQUENCE [LARGE SCALE GENOMIC DNA]</scope>
    <source>
        <strain evidence="5 6">JCM 31587</strain>
    </source>
</reference>
<dbReference type="Pfam" id="PF04151">
    <property type="entry name" value="PPC"/>
    <property type="match status" value="1"/>
</dbReference>
<dbReference type="RefSeq" id="WP_155456809.1">
    <property type="nucleotide sequence ID" value="NZ_WNKX01000029.1"/>
</dbReference>
<organism evidence="5 6">
    <name type="scientific">Massilia eburnea</name>
    <dbReference type="NCBI Taxonomy" id="1776165"/>
    <lineage>
        <taxon>Bacteria</taxon>
        <taxon>Pseudomonadati</taxon>
        <taxon>Pseudomonadota</taxon>
        <taxon>Betaproteobacteria</taxon>
        <taxon>Burkholderiales</taxon>
        <taxon>Oxalobacteraceae</taxon>
        <taxon>Telluria group</taxon>
        <taxon>Massilia</taxon>
    </lineage>
</organism>
<protein>
    <recommendedName>
        <fullName evidence="4">Peptidase C-terminal archaeal/bacterial domain-containing protein</fullName>
    </recommendedName>
</protein>
<feature type="domain" description="Peptidase C-terminal archaeal/bacterial" evidence="4">
    <location>
        <begin position="751"/>
        <end position="816"/>
    </location>
</feature>
<dbReference type="Gene3D" id="2.120.10.80">
    <property type="entry name" value="Kelch-type beta propeller"/>
    <property type="match status" value="1"/>
</dbReference>
<feature type="chain" id="PRO_5026930087" description="Peptidase C-terminal archaeal/bacterial domain-containing protein" evidence="3">
    <location>
        <begin position="25"/>
        <end position="832"/>
    </location>
</feature>
<name>A0A6L6QQD0_9BURK</name>
<keyword evidence="1" id="KW-0880">Kelch repeat</keyword>
<dbReference type="Pfam" id="PF01344">
    <property type="entry name" value="Kelch_1"/>
    <property type="match status" value="3"/>
</dbReference>
<dbReference type="InterPro" id="IPR006652">
    <property type="entry name" value="Kelch_1"/>
</dbReference>
<evidence type="ECO:0000259" key="4">
    <source>
        <dbReference type="Pfam" id="PF04151"/>
    </source>
</evidence>
<dbReference type="SUPFAM" id="SSF50965">
    <property type="entry name" value="Galactose oxidase, central domain"/>
    <property type="match status" value="1"/>
</dbReference>
<dbReference type="InterPro" id="IPR024361">
    <property type="entry name" value="BACON"/>
</dbReference>
<dbReference type="InterPro" id="IPR013783">
    <property type="entry name" value="Ig-like_fold"/>
</dbReference>
<evidence type="ECO:0000256" key="1">
    <source>
        <dbReference type="ARBA" id="ARBA00022441"/>
    </source>
</evidence>
<evidence type="ECO:0000313" key="6">
    <source>
        <dbReference type="Proteomes" id="UP000472320"/>
    </source>
</evidence>
<dbReference type="SUPFAM" id="SSF117281">
    <property type="entry name" value="Kelch motif"/>
    <property type="match status" value="1"/>
</dbReference>
<evidence type="ECO:0000313" key="5">
    <source>
        <dbReference type="EMBL" id="MTW13896.1"/>
    </source>
</evidence>
<dbReference type="SMART" id="SM00612">
    <property type="entry name" value="Kelch"/>
    <property type="match status" value="4"/>
</dbReference>
<gene>
    <name evidence="5" type="ORF">GM658_25100</name>
</gene>
<accession>A0A6L6QQD0</accession>